<evidence type="ECO:0000313" key="2">
    <source>
        <dbReference type="EMBL" id="PDO86355.1"/>
    </source>
</evidence>
<reference evidence="2 3" key="1">
    <citation type="submission" date="2017-06" db="EMBL/GenBank/DDBJ databases">
        <title>Draft genome sequence of nitrogen-fixing Kosakonia pseudosacchari strain NN143 isolated from sugarcane roots.</title>
        <authorList>
            <person name="Li Y."/>
            <person name="Li S."/>
            <person name="Lin L."/>
            <person name="Wu X."/>
            <person name="Yang L."/>
            <person name="Li Y."/>
            <person name="An Q."/>
        </authorList>
    </citation>
    <scope>NUCLEOTIDE SEQUENCE [LARGE SCALE GENOMIC DNA]</scope>
    <source>
        <strain evidence="2 3">NN143</strain>
    </source>
</reference>
<dbReference type="EMBL" id="NITV01000006">
    <property type="protein sequence ID" value="PDO86355.1"/>
    <property type="molecule type" value="Genomic_DNA"/>
</dbReference>
<keyword evidence="3" id="KW-1185">Reference proteome</keyword>
<proteinExistence type="predicted"/>
<dbReference type="Proteomes" id="UP000219642">
    <property type="component" value="Unassembled WGS sequence"/>
</dbReference>
<keyword evidence="1" id="KW-0812">Transmembrane</keyword>
<protein>
    <submittedName>
        <fullName evidence="2">Uncharacterized protein</fullName>
    </submittedName>
</protein>
<sequence>MTMKSRTKTILRWSGISIVALCYFITLIASTFAYSAFSERESVQFYGPIPLKEYKASIDSLMQATDGVFSVALFGFAICVPLILLIFKKVR</sequence>
<keyword evidence="1" id="KW-0472">Membrane</keyword>
<feature type="transmembrane region" description="Helical" evidence="1">
    <location>
        <begin position="67"/>
        <end position="87"/>
    </location>
</feature>
<name>A0ABX4IPH8_9ENTR</name>
<organism evidence="2 3">
    <name type="scientific">Kosakonia pseudosacchari</name>
    <dbReference type="NCBI Taxonomy" id="1646340"/>
    <lineage>
        <taxon>Bacteria</taxon>
        <taxon>Pseudomonadati</taxon>
        <taxon>Pseudomonadota</taxon>
        <taxon>Gammaproteobacteria</taxon>
        <taxon>Enterobacterales</taxon>
        <taxon>Enterobacteriaceae</taxon>
        <taxon>Kosakonia</taxon>
    </lineage>
</organism>
<accession>A0ABX4IPH8</accession>
<evidence type="ECO:0000313" key="3">
    <source>
        <dbReference type="Proteomes" id="UP000219642"/>
    </source>
</evidence>
<comment type="caution">
    <text evidence="2">The sequence shown here is derived from an EMBL/GenBank/DDBJ whole genome shotgun (WGS) entry which is preliminary data.</text>
</comment>
<gene>
    <name evidence="2" type="ORF">BK796_13080</name>
</gene>
<feature type="transmembrane region" description="Helical" evidence="1">
    <location>
        <begin position="12"/>
        <end position="37"/>
    </location>
</feature>
<keyword evidence="1" id="KW-1133">Transmembrane helix</keyword>
<evidence type="ECO:0000256" key="1">
    <source>
        <dbReference type="SAM" id="Phobius"/>
    </source>
</evidence>